<evidence type="ECO:0000313" key="2">
    <source>
        <dbReference type="EMBL" id="RDX92696.1"/>
    </source>
</evidence>
<gene>
    <name evidence="2" type="ORF">CR513_25138</name>
</gene>
<dbReference type="InterPro" id="IPR057670">
    <property type="entry name" value="SH3_retrovirus"/>
</dbReference>
<dbReference type="SUPFAM" id="SSF53098">
    <property type="entry name" value="Ribonuclease H-like"/>
    <property type="match status" value="1"/>
</dbReference>
<dbReference type="InterPro" id="IPR001584">
    <property type="entry name" value="Integrase_cat-core"/>
</dbReference>
<dbReference type="InterPro" id="IPR012337">
    <property type="entry name" value="RNaseH-like_sf"/>
</dbReference>
<dbReference type="InterPro" id="IPR039537">
    <property type="entry name" value="Retrotran_Ty1/copia-like"/>
</dbReference>
<accession>A0A371GQD3</accession>
<sequence>MTNLVFQVLCTRHIYYVMHVREGNKLEDHLSPNILPLELLHIDLFGPTRTTSVGGKRINIASIKTDHGREFENENFQKFCEEHDILHNFSYSSSSQQNRVVERKNRSLKEIGRTMLNDNNSPKSLWVEVYLEKTSYEPRVDNLTYFISNLLDVNDNVRKFDPKSDKGTFLGNSYTSKAYRVYNSKTLTIHESIHDEYPKNDKFEPISRNWQMKTYHLEQQILGDVQDKVRIRSTLKD</sequence>
<dbReference type="PANTHER" id="PTHR42648">
    <property type="entry name" value="TRANSPOSASE, PUTATIVE-RELATED"/>
    <property type="match status" value="1"/>
</dbReference>
<dbReference type="Pfam" id="PF25597">
    <property type="entry name" value="SH3_retrovirus"/>
    <property type="match status" value="1"/>
</dbReference>
<organism evidence="2 3">
    <name type="scientific">Mucuna pruriens</name>
    <name type="common">Velvet bean</name>
    <name type="synonym">Dolichos pruriens</name>
    <dbReference type="NCBI Taxonomy" id="157652"/>
    <lineage>
        <taxon>Eukaryota</taxon>
        <taxon>Viridiplantae</taxon>
        <taxon>Streptophyta</taxon>
        <taxon>Embryophyta</taxon>
        <taxon>Tracheophyta</taxon>
        <taxon>Spermatophyta</taxon>
        <taxon>Magnoliopsida</taxon>
        <taxon>eudicotyledons</taxon>
        <taxon>Gunneridae</taxon>
        <taxon>Pentapetalae</taxon>
        <taxon>rosids</taxon>
        <taxon>fabids</taxon>
        <taxon>Fabales</taxon>
        <taxon>Fabaceae</taxon>
        <taxon>Papilionoideae</taxon>
        <taxon>50 kb inversion clade</taxon>
        <taxon>NPAAA clade</taxon>
        <taxon>indigoferoid/millettioid clade</taxon>
        <taxon>Phaseoleae</taxon>
        <taxon>Mucuna</taxon>
    </lineage>
</organism>
<evidence type="ECO:0000259" key="1">
    <source>
        <dbReference type="PROSITE" id="PS50994"/>
    </source>
</evidence>
<dbReference type="OrthoDB" id="1751476at2759"/>
<dbReference type="GO" id="GO:0003676">
    <property type="term" value="F:nucleic acid binding"/>
    <property type="evidence" value="ECO:0007669"/>
    <property type="project" value="InterPro"/>
</dbReference>
<dbReference type="GO" id="GO:0015074">
    <property type="term" value="P:DNA integration"/>
    <property type="evidence" value="ECO:0007669"/>
    <property type="project" value="InterPro"/>
</dbReference>
<feature type="non-terminal residue" evidence="2">
    <location>
        <position position="237"/>
    </location>
</feature>
<feature type="domain" description="Integrase catalytic" evidence="1">
    <location>
        <begin position="62"/>
        <end position="110"/>
    </location>
</feature>
<dbReference type="Gene3D" id="3.30.420.10">
    <property type="entry name" value="Ribonuclease H-like superfamily/Ribonuclease H"/>
    <property type="match status" value="1"/>
</dbReference>
<evidence type="ECO:0000313" key="3">
    <source>
        <dbReference type="Proteomes" id="UP000257109"/>
    </source>
</evidence>
<reference evidence="2" key="1">
    <citation type="submission" date="2018-05" db="EMBL/GenBank/DDBJ databases">
        <title>Draft genome of Mucuna pruriens seed.</title>
        <authorList>
            <person name="Nnadi N.E."/>
            <person name="Vos R."/>
            <person name="Hasami M.H."/>
            <person name="Devisetty U.K."/>
            <person name="Aguiy J.C."/>
        </authorList>
    </citation>
    <scope>NUCLEOTIDE SEQUENCE [LARGE SCALE GENOMIC DNA]</scope>
    <source>
        <strain evidence="2">JCA_2017</strain>
    </source>
</reference>
<protein>
    <recommendedName>
        <fullName evidence="1">Integrase catalytic domain-containing protein</fullName>
    </recommendedName>
</protein>
<dbReference type="InterPro" id="IPR036397">
    <property type="entry name" value="RNaseH_sf"/>
</dbReference>
<keyword evidence="3" id="KW-1185">Reference proteome</keyword>
<dbReference type="STRING" id="157652.A0A371GQD3"/>
<name>A0A371GQD3_MUCPR</name>
<dbReference type="AlphaFoldDB" id="A0A371GQD3"/>
<comment type="caution">
    <text evidence="2">The sequence shown here is derived from an EMBL/GenBank/DDBJ whole genome shotgun (WGS) entry which is preliminary data.</text>
</comment>
<dbReference type="PANTHER" id="PTHR42648:SF21">
    <property type="entry name" value="CYSTEINE-RICH RLK (RECEPTOR-LIKE PROTEIN KINASE) 8"/>
    <property type="match status" value="1"/>
</dbReference>
<proteinExistence type="predicted"/>
<dbReference type="EMBL" id="QJKJ01004805">
    <property type="protein sequence ID" value="RDX92696.1"/>
    <property type="molecule type" value="Genomic_DNA"/>
</dbReference>
<dbReference type="Proteomes" id="UP000257109">
    <property type="component" value="Unassembled WGS sequence"/>
</dbReference>
<dbReference type="PROSITE" id="PS50994">
    <property type="entry name" value="INTEGRASE"/>
    <property type="match status" value="1"/>
</dbReference>